<keyword evidence="15" id="KW-0132">Cell division</keyword>
<evidence type="ECO:0000256" key="11">
    <source>
        <dbReference type="ARBA" id="ARBA00023306"/>
    </source>
</evidence>
<dbReference type="Proteomes" id="UP000243579">
    <property type="component" value="Unassembled WGS sequence"/>
</dbReference>
<dbReference type="PROSITE" id="PS50090">
    <property type="entry name" value="MYB_LIKE"/>
    <property type="match status" value="2"/>
</dbReference>
<dbReference type="Gene3D" id="1.10.10.60">
    <property type="entry name" value="Homeodomain-like"/>
    <property type="match status" value="2"/>
</dbReference>
<name>A0A1V9ZL04_ACHHY</name>
<evidence type="ECO:0000256" key="12">
    <source>
        <dbReference type="SAM" id="MobiDB-lite"/>
    </source>
</evidence>
<keyword evidence="9" id="KW-0234">DNA repair</keyword>
<keyword evidence="7" id="KW-0238">DNA-binding</keyword>
<evidence type="ECO:0000256" key="9">
    <source>
        <dbReference type="ARBA" id="ARBA00023204"/>
    </source>
</evidence>
<keyword evidence="4" id="KW-0677">Repeat</keyword>
<feature type="compositionally biased region" description="Basic and acidic residues" evidence="12">
    <location>
        <begin position="106"/>
        <end position="124"/>
    </location>
</feature>
<dbReference type="GO" id="GO:0006281">
    <property type="term" value="P:DNA repair"/>
    <property type="evidence" value="ECO:0007669"/>
    <property type="project" value="UniProtKB-KW"/>
</dbReference>
<dbReference type="STRING" id="1202772.A0A1V9ZL04"/>
<proteinExistence type="inferred from homology"/>
<feature type="compositionally biased region" description="Basic and acidic residues" evidence="12">
    <location>
        <begin position="169"/>
        <end position="183"/>
    </location>
</feature>
<evidence type="ECO:0000256" key="7">
    <source>
        <dbReference type="ARBA" id="ARBA00023125"/>
    </source>
</evidence>
<dbReference type="GO" id="GO:0000974">
    <property type="term" value="C:Prp19 complex"/>
    <property type="evidence" value="ECO:0007669"/>
    <property type="project" value="InterPro"/>
</dbReference>
<dbReference type="Pfam" id="PF11831">
    <property type="entry name" value="Myb_Cef"/>
    <property type="match status" value="1"/>
</dbReference>
<dbReference type="PANTHER" id="PTHR45885:SF1">
    <property type="entry name" value="CELL DIVISION CYCLE 5-LIKE PROTEIN"/>
    <property type="match status" value="1"/>
</dbReference>
<feature type="domain" description="Myb-like" evidence="13">
    <location>
        <begin position="54"/>
        <end position="103"/>
    </location>
</feature>
<feature type="compositionally biased region" description="Basic and acidic residues" evidence="12">
    <location>
        <begin position="499"/>
        <end position="510"/>
    </location>
</feature>
<evidence type="ECO:0000259" key="13">
    <source>
        <dbReference type="PROSITE" id="PS50090"/>
    </source>
</evidence>
<evidence type="ECO:0000256" key="1">
    <source>
        <dbReference type="ARBA" id="ARBA00010506"/>
    </source>
</evidence>
<evidence type="ECO:0000256" key="4">
    <source>
        <dbReference type="ARBA" id="ARBA00022737"/>
    </source>
</evidence>
<evidence type="ECO:0000256" key="8">
    <source>
        <dbReference type="ARBA" id="ARBA00023187"/>
    </source>
</evidence>
<feature type="region of interest" description="Disordered" evidence="12">
    <location>
        <begin position="354"/>
        <end position="373"/>
    </location>
</feature>
<evidence type="ECO:0000256" key="3">
    <source>
        <dbReference type="ARBA" id="ARBA00022728"/>
    </source>
</evidence>
<dbReference type="InterPro" id="IPR021786">
    <property type="entry name" value="Cdc5p/Cef1_C"/>
</dbReference>
<dbReference type="CDD" id="cd11659">
    <property type="entry name" value="SANT_CDC5_II"/>
    <property type="match status" value="1"/>
</dbReference>
<dbReference type="OrthoDB" id="1410009at2759"/>
<dbReference type="InterPro" id="IPR017930">
    <property type="entry name" value="Myb_dom"/>
</dbReference>
<keyword evidence="2" id="KW-0507">mRNA processing</keyword>
<feature type="region of interest" description="Disordered" evidence="12">
    <location>
        <begin position="484"/>
        <end position="510"/>
    </location>
</feature>
<evidence type="ECO:0000259" key="14">
    <source>
        <dbReference type="PROSITE" id="PS51294"/>
    </source>
</evidence>
<feature type="region of interest" description="Disordered" evidence="12">
    <location>
        <begin position="407"/>
        <end position="435"/>
    </location>
</feature>
<keyword evidence="6" id="KW-0175">Coiled coil</keyword>
<keyword evidence="3" id="KW-0747">Spliceosome</keyword>
<dbReference type="GO" id="GO:0003677">
    <property type="term" value="F:DNA binding"/>
    <property type="evidence" value="ECO:0007669"/>
    <property type="project" value="UniProtKB-KW"/>
</dbReference>
<dbReference type="PROSITE" id="PS51294">
    <property type="entry name" value="HTH_MYB"/>
    <property type="match status" value="2"/>
</dbReference>
<evidence type="ECO:0000256" key="6">
    <source>
        <dbReference type="ARBA" id="ARBA00023054"/>
    </source>
</evidence>
<keyword evidence="16" id="KW-1185">Reference proteome</keyword>
<dbReference type="PANTHER" id="PTHR45885">
    <property type="entry name" value="CELL DIVISION CYCLE 5-LIKE PROTEIN"/>
    <property type="match status" value="1"/>
</dbReference>
<feature type="domain" description="HTH myb-type" evidence="14">
    <location>
        <begin position="58"/>
        <end position="107"/>
    </location>
</feature>
<dbReference type="CDD" id="cd00167">
    <property type="entry name" value="SANT"/>
    <property type="match status" value="1"/>
</dbReference>
<keyword evidence="8" id="KW-0508">mRNA splicing</keyword>
<evidence type="ECO:0000256" key="2">
    <source>
        <dbReference type="ARBA" id="ARBA00022664"/>
    </source>
</evidence>
<evidence type="ECO:0000256" key="5">
    <source>
        <dbReference type="ARBA" id="ARBA00022763"/>
    </source>
</evidence>
<comment type="similarity">
    <text evidence="1">Belongs to the CEF1 family.</text>
</comment>
<reference evidence="15 16" key="1">
    <citation type="journal article" date="2014" name="Genome Biol. Evol.">
        <title>The secreted proteins of Achlya hypogyna and Thraustotheca clavata identify the ancestral oomycete secretome and reveal gene acquisitions by horizontal gene transfer.</title>
        <authorList>
            <person name="Misner I."/>
            <person name="Blouin N."/>
            <person name="Leonard G."/>
            <person name="Richards T.A."/>
            <person name="Lane C.E."/>
        </authorList>
    </citation>
    <scope>NUCLEOTIDE SEQUENCE [LARGE SCALE GENOMIC DNA]</scope>
    <source>
        <strain evidence="15 16">ATCC 48635</strain>
    </source>
</reference>
<organism evidence="15 16">
    <name type="scientific">Achlya hypogyna</name>
    <name type="common">Oomycete</name>
    <name type="synonym">Protoachlya hypogyna</name>
    <dbReference type="NCBI Taxonomy" id="1202772"/>
    <lineage>
        <taxon>Eukaryota</taxon>
        <taxon>Sar</taxon>
        <taxon>Stramenopiles</taxon>
        <taxon>Oomycota</taxon>
        <taxon>Saprolegniomycetes</taxon>
        <taxon>Saprolegniales</taxon>
        <taxon>Achlyaceae</taxon>
        <taxon>Achlya</taxon>
    </lineage>
</organism>
<dbReference type="InterPro" id="IPR047240">
    <property type="entry name" value="SANT_CDC5L_II"/>
</dbReference>
<keyword evidence="11" id="KW-0131">Cell cycle</keyword>
<accession>A0A1V9ZL04</accession>
<dbReference type="FunFam" id="1.10.10.60:FF:000091">
    <property type="entry name" value="CDC5 cell division cycle 5-like"/>
    <property type="match status" value="1"/>
</dbReference>
<feature type="domain" description="Myb-like" evidence="13">
    <location>
        <begin position="2"/>
        <end position="53"/>
    </location>
</feature>
<evidence type="ECO:0000313" key="16">
    <source>
        <dbReference type="Proteomes" id="UP000243579"/>
    </source>
</evidence>
<dbReference type="GO" id="GO:0005681">
    <property type="term" value="C:spliceosomal complex"/>
    <property type="evidence" value="ECO:0007669"/>
    <property type="project" value="UniProtKB-KW"/>
</dbReference>
<comment type="caution">
    <text evidence="15">The sequence shown here is derived from an EMBL/GenBank/DDBJ whole genome shotgun (WGS) entry which is preliminary data.</text>
</comment>
<dbReference type="InterPro" id="IPR047242">
    <property type="entry name" value="CDC5L/Cef1"/>
</dbReference>
<sequence length="741" mass="80947">MRVLIKGGVWKNTEDEILKAAVMKYGKNQWARVASLLARKSAKQCKARWYEWLDPSIKKTEWSREEEEKLLHLAKLMPSQWRTIAPIVGRTAAQCMEHYEKLLDAAQSKDADASDDPRRLRPGEIDPNPENKPARPDPIDMDEDEKEMLSEARARLANTKGKKAKRKARETQLREAKRLASMQKRRELKAAGIDMDRSRDTGMLFQSNKKRKAFIDYVNEIPFEKKAPVGFYDVSHEKATAGGALDPKATALYLDKLEGARRDAEEKKNRRLDARRQKKLLSTALPAQIAAMNALNDPLPTIKRKRLELPAPMVSNDELSALAKQGAEDVAHAQMLALEHAAASQALLTSYEMTPQQATPARPAAASSSREALLQEAANQAALARAQTPLLGGENVELAAGTGYGGITPRTGLVKATPLPGSRTPQSALRTPMRDQLGINAEPLLGLDASRKAEKARVRGLAQELRAGFASLPSAEFAYELSLPEVAPDDDRDDAPEDAGDREARRVAQAAREAELAAKRRSSAVQRRLPRPLHADSRALAAVDGPAELRALLAHDIADAKKKKAPKLPEFSDDALHYARSQVALEAQLAGAAGGIDAAAWASLQDAHRWDPVAGAVVDASALPLDAQVRLLTADFSRLAEHHAKLAKKAAKLEHKGAILHGGYGNKCAELVTGLQATQAAWQLSERDRHCFAHLHGLETSALPLRLVKVAREVDALQLKEVELQKKFATLVAAKEAATSV</sequence>
<keyword evidence="10" id="KW-0539">Nucleus</keyword>
<feature type="compositionally biased region" description="Acidic residues" evidence="12">
    <location>
        <begin position="487"/>
        <end position="498"/>
    </location>
</feature>
<dbReference type="GO" id="GO:0006355">
    <property type="term" value="P:regulation of DNA-templated transcription"/>
    <property type="evidence" value="ECO:0007669"/>
    <property type="project" value="UniProtKB-ARBA"/>
</dbReference>
<dbReference type="SUPFAM" id="SSF46689">
    <property type="entry name" value="Homeodomain-like"/>
    <property type="match status" value="1"/>
</dbReference>
<gene>
    <name evidence="15" type="ORF">ACHHYP_08251</name>
</gene>
<dbReference type="InterPro" id="IPR009057">
    <property type="entry name" value="Homeodomain-like_sf"/>
</dbReference>
<dbReference type="EMBL" id="JNBR01000081">
    <property type="protein sequence ID" value="OQR98646.1"/>
    <property type="molecule type" value="Genomic_DNA"/>
</dbReference>
<dbReference type="GO" id="GO:0051301">
    <property type="term" value="P:cell division"/>
    <property type="evidence" value="ECO:0007669"/>
    <property type="project" value="UniProtKB-KW"/>
</dbReference>
<feature type="region of interest" description="Disordered" evidence="12">
    <location>
        <begin position="106"/>
        <end position="183"/>
    </location>
</feature>
<dbReference type="InterPro" id="IPR001005">
    <property type="entry name" value="SANT/Myb"/>
</dbReference>
<feature type="domain" description="HTH myb-type" evidence="14">
    <location>
        <begin position="1"/>
        <end position="57"/>
    </location>
</feature>
<dbReference type="Pfam" id="PF13921">
    <property type="entry name" value="Myb_DNA-bind_6"/>
    <property type="match status" value="1"/>
</dbReference>
<dbReference type="GO" id="GO:0000398">
    <property type="term" value="P:mRNA splicing, via spliceosome"/>
    <property type="evidence" value="ECO:0007669"/>
    <property type="project" value="InterPro"/>
</dbReference>
<evidence type="ECO:0000256" key="10">
    <source>
        <dbReference type="ARBA" id="ARBA00023242"/>
    </source>
</evidence>
<dbReference type="SMART" id="SM00717">
    <property type="entry name" value="SANT"/>
    <property type="match status" value="2"/>
</dbReference>
<protein>
    <submittedName>
        <fullName evidence="15">Cell division cycle 5-related protein</fullName>
    </submittedName>
</protein>
<dbReference type="FunFam" id="1.10.10.60:FF:000021">
    <property type="entry name" value="CDC5 cell division cycle 5-like"/>
    <property type="match status" value="1"/>
</dbReference>
<evidence type="ECO:0000313" key="15">
    <source>
        <dbReference type="EMBL" id="OQR98646.1"/>
    </source>
</evidence>
<dbReference type="AlphaFoldDB" id="A0A1V9ZL04"/>
<keyword evidence="5" id="KW-0227">DNA damage</keyword>